<evidence type="ECO:0000313" key="3">
    <source>
        <dbReference type="Proteomes" id="UP001174936"/>
    </source>
</evidence>
<dbReference type="InterPro" id="IPR052164">
    <property type="entry name" value="Anthracycline_SecMetBiosynth"/>
</dbReference>
<dbReference type="CDD" id="cd07247">
    <property type="entry name" value="SgaA_N_like"/>
    <property type="match status" value="1"/>
</dbReference>
<organism evidence="2 3">
    <name type="scientific">Cercophora newfieldiana</name>
    <dbReference type="NCBI Taxonomy" id="92897"/>
    <lineage>
        <taxon>Eukaryota</taxon>
        <taxon>Fungi</taxon>
        <taxon>Dikarya</taxon>
        <taxon>Ascomycota</taxon>
        <taxon>Pezizomycotina</taxon>
        <taxon>Sordariomycetes</taxon>
        <taxon>Sordariomycetidae</taxon>
        <taxon>Sordariales</taxon>
        <taxon>Lasiosphaeriaceae</taxon>
        <taxon>Cercophora</taxon>
    </lineage>
</organism>
<accession>A0AA39XT22</accession>
<reference evidence="2" key="1">
    <citation type="submission" date="2023-06" db="EMBL/GenBank/DDBJ databases">
        <title>Genome-scale phylogeny and comparative genomics of the fungal order Sordariales.</title>
        <authorList>
            <consortium name="Lawrence Berkeley National Laboratory"/>
            <person name="Hensen N."/>
            <person name="Bonometti L."/>
            <person name="Westerberg I."/>
            <person name="Brannstrom I.O."/>
            <person name="Guillou S."/>
            <person name="Cros-Aarteil S."/>
            <person name="Calhoun S."/>
            <person name="Haridas S."/>
            <person name="Kuo A."/>
            <person name="Mondo S."/>
            <person name="Pangilinan J."/>
            <person name="Riley R."/>
            <person name="Labutti K."/>
            <person name="Andreopoulos B."/>
            <person name="Lipzen A."/>
            <person name="Chen C."/>
            <person name="Yanf M."/>
            <person name="Daum C."/>
            <person name="Ng V."/>
            <person name="Clum A."/>
            <person name="Steindorff A."/>
            <person name="Ohm R."/>
            <person name="Martin F."/>
            <person name="Silar P."/>
            <person name="Natvig D."/>
            <person name="Lalanne C."/>
            <person name="Gautier V."/>
            <person name="Ament-Velasquez S.L."/>
            <person name="Kruys A."/>
            <person name="Hutchinson M.I."/>
            <person name="Powell A.J."/>
            <person name="Barry K."/>
            <person name="Miller A.N."/>
            <person name="Grigoriev I.V."/>
            <person name="Debuchy R."/>
            <person name="Gladieux P."/>
            <person name="Thoren M.H."/>
            <person name="Johannesson H."/>
        </authorList>
    </citation>
    <scope>NUCLEOTIDE SEQUENCE</scope>
    <source>
        <strain evidence="2">SMH2532-1</strain>
    </source>
</reference>
<comment type="caution">
    <text evidence="2">The sequence shown here is derived from an EMBL/GenBank/DDBJ whole genome shotgun (WGS) entry which is preliminary data.</text>
</comment>
<protein>
    <recommendedName>
        <fullName evidence="1">Glyoxalase/fosfomycin resistance/dioxygenase domain-containing protein</fullName>
    </recommendedName>
</protein>
<feature type="non-terminal residue" evidence="2">
    <location>
        <position position="1"/>
    </location>
</feature>
<feature type="domain" description="Glyoxalase/fosfomycin resistance/dioxygenase" evidence="1">
    <location>
        <begin position="6"/>
        <end position="131"/>
    </location>
</feature>
<dbReference type="Gene3D" id="3.10.180.10">
    <property type="entry name" value="2,3-Dihydroxybiphenyl 1,2-Dioxygenase, domain 1"/>
    <property type="match status" value="1"/>
</dbReference>
<keyword evidence="3" id="KW-1185">Reference proteome</keyword>
<dbReference type="PANTHER" id="PTHR33993">
    <property type="entry name" value="GLYOXALASE-RELATED"/>
    <property type="match status" value="1"/>
</dbReference>
<dbReference type="PANTHER" id="PTHR33993:SF2">
    <property type="entry name" value="VOC DOMAIN-CONTAINING PROTEIN"/>
    <property type="match status" value="1"/>
</dbReference>
<dbReference type="AlphaFoldDB" id="A0AA39XT22"/>
<gene>
    <name evidence="2" type="ORF">B0T16DRAFT_337167</name>
</gene>
<dbReference type="InterPro" id="IPR029068">
    <property type="entry name" value="Glyas_Bleomycin-R_OHBP_Dase"/>
</dbReference>
<dbReference type="EMBL" id="JAULSV010000007">
    <property type="protein sequence ID" value="KAK0639718.1"/>
    <property type="molecule type" value="Genomic_DNA"/>
</dbReference>
<evidence type="ECO:0000259" key="1">
    <source>
        <dbReference type="Pfam" id="PF00903"/>
    </source>
</evidence>
<dbReference type="SUPFAM" id="SSF54593">
    <property type="entry name" value="Glyoxalase/Bleomycin resistance protein/Dihydroxybiphenyl dioxygenase"/>
    <property type="match status" value="1"/>
</dbReference>
<name>A0AA39XT22_9PEZI</name>
<dbReference type="Proteomes" id="UP001174936">
    <property type="component" value="Unassembled WGS sequence"/>
</dbReference>
<evidence type="ECO:0000313" key="2">
    <source>
        <dbReference type="EMBL" id="KAK0639718.1"/>
    </source>
</evidence>
<proteinExistence type="predicted"/>
<sequence length="139" mass="14891">GEGIWLEIPCADPTRAFAFYHAVFGWEVPSDMPPTMDTHASGVDSVHPFIKGNLRGHFGKMSGGINDIVQMGETPGFAKQGPVLEIVTEDIDATTAKVVENGGRVHVPKYGLYGGKLGYIARYIDTEGNMVGAWSAPVV</sequence>
<dbReference type="Pfam" id="PF00903">
    <property type="entry name" value="Glyoxalase"/>
    <property type="match status" value="1"/>
</dbReference>
<dbReference type="InterPro" id="IPR004360">
    <property type="entry name" value="Glyas_Fos-R_dOase_dom"/>
</dbReference>